<feature type="compositionally biased region" description="Low complexity" evidence="1">
    <location>
        <begin position="438"/>
        <end position="449"/>
    </location>
</feature>
<feature type="compositionally biased region" description="Acidic residues" evidence="1">
    <location>
        <begin position="457"/>
        <end position="466"/>
    </location>
</feature>
<feature type="compositionally biased region" description="Gly residues" evidence="1">
    <location>
        <begin position="280"/>
        <end position="291"/>
    </location>
</feature>
<dbReference type="Proteomes" id="UP000567179">
    <property type="component" value="Unassembled WGS sequence"/>
</dbReference>
<feature type="compositionally biased region" description="Basic and acidic residues" evidence="1">
    <location>
        <begin position="467"/>
        <end position="481"/>
    </location>
</feature>
<evidence type="ECO:0000256" key="1">
    <source>
        <dbReference type="SAM" id="MobiDB-lite"/>
    </source>
</evidence>
<gene>
    <name evidence="2" type="ORF">D9619_005181</name>
</gene>
<keyword evidence="3" id="KW-1185">Reference proteome</keyword>
<evidence type="ECO:0000313" key="2">
    <source>
        <dbReference type="EMBL" id="KAF5330490.1"/>
    </source>
</evidence>
<proteinExistence type="predicted"/>
<comment type="caution">
    <text evidence="2">The sequence shown here is derived from an EMBL/GenBank/DDBJ whole genome shotgun (WGS) entry which is preliminary data.</text>
</comment>
<sequence>MSNYPPTSFVLQDPKKRCVITYSETFKTPPTITDGVITPDDAYNFFSLLTRYLDHKGTADDKKVAAIRHSTIGHRFDNFWSMNPQFLDPAFTLDMWFDAFRSRFLDPDWVEDVIRKHIRCIHPDNVSFDAWLNMVLHFNSILPADKKLSNESLREILRSNWNSHLNLEWKTITRTERERIEGITNFGKWIDEITEIDLRVACRREAANSSRGSTQPAPGPSAPAFNINHHSVNAVNPGPSIPPPPPPGSSASQSSSYAHLYSGPPPTNNHGGQSSQGANRGRGGFRGGGRGRGGHTHSFHPYQNVGNHVSFPPRVSDPEREVFMCNGGCLRCRCLWCGHTQYDCPNDPPPREGYVERTQEMADKIRWTMIQDGYPDPALSYRRPGTGANAVAATQSYAYQPAAPPASFQQSSRIEEIRETRPNTPVTSGSGPPPMPRAESSAAAGVAAVLPRGFVPPDDDVSDDDRNDYNRHSRSPEDPGNRCRYSRNEYSSPDACNYGRDDSSPPRRRSNVGKGKQVDRGFYSEG</sequence>
<reference evidence="2 3" key="1">
    <citation type="journal article" date="2020" name="ISME J.">
        <title>Uncovering the hidden diversity of litter-decomposition mechanisms in mushroom-forming fungi.</title>
        <authorList>
            <person name="Floudas D."/>
            <person name="Bentzer J."/>
            <person name="Ahren D."/>
            <person name="Johansson T."/>
            <person name="Persson P."/>
            <person name="Tunlid A."/>
        </authorList>
    </citation>
    <scope>NUCLEOTIDE SEQUENCE [LARGE SCALE GENOMIC DNA]</scope>
    <source>
        <strain evidence="2 3">CBS 101986</strain>
    </source>
</reference>
<feature type="region of interest" description="Disordered" evidence="1">
    <location>
        <begin position="418"/>
        <end position="526"/>
    </location>
</feature>
<name>A0A8H5FB46_9AGAR</name>
<dbReference type="AlphaFoldDB" id="A0A8H5FB46"/>
<feature type="compositionally biased region" description="Polar residues" evidence="1">
    <location>
        <begin position="268"/>
        <end position="278"/>
    </location>
</feature>
<protein>
    <submittedName>
        <fullName evidence="2">Uncharacterized protein</fullName>
    </submittedName>
</protein>
<evidence type="ECO:0000313" key="3">
    <source>
        <dbReference type="Proteomes" id="UP000567179"/>
    </source>
</evidence>
<accession>A0A8H5FB46</accession>
<organism evidence="2 3">
    <name type="scientific">Psilocybe cf. subviscida</name>
    <dbReference type="NCBI Taxonomy" id="2480587"/>
    <lineage>
        <taxon>Eukaryota</taxon>
        <taxon>Fungi</taxon>
        <taxon>Dikarya</taxon>
        <taxon>Basidiomycota</taxon>
        <taxon>Agaricomycotina</taxon>
        <taxon>Agaricomycetes</taxon>
        <taxon>Agaricomycetidae</taxon>
        <taxon>Agaricales</taxon>
        <taxon>Agaricineae</taxon>
        <taxon>Strophariaceae</taxon>
        <taxon>Psilocybe</taxon>
    </lineage>
</organism>
<feature type="compositionally biased region" description="Polar residues" evidence="1">
    <location>
        <begin position="207"/>
        <end position="216"/>
    </location>
</feature>
<feature type="region of interest" description="Disordered" evidence="1">
    <location>
        <begin position="207"/>
        <end position="307"/>
    </location>
</feature>
<feature type="compositionally biased region" description="Pro residues" evidence="1">
    <location>
        <begin position="239"/>
        <end position="248"/>
    </location>
</feature>
<dbReference type="EMBL" id="JAACJJ010000001">
    <property type="protein sequence ID" value="KAF5330490.1"/>
    <property type="molecule type" value="Genomic_DNA"/>
</dbReference>